<dbReference type="Pfam" id="PF02272">
    <property type="entry name" value="DHHA1"/>
    <property type="match status" value="1"/>
</dbReference>
<dbReference type="RefSeq" id="WP_038102849.1">
    <property type="nucleotide sequence ID" value="NZ_JFDP01000053.1"/>
</dbReference>
<name>A0A084EYE9_9BACT</name>
<dbReference type="InterPro" id="IPR051319">
    <property type="entry name" value="Oligoribo/pAp-PDE_c-di-AMP_PDE"/>
</dbReference>
<dbReference type="EMBL" id="JFDP01000053">
    <property type="protein sequence ID" value="KEZ22991.1"/>
    <property type="molecule type" value="Genomic_DNA"/>
</dbReference>
<feature type="domain" description="DDH" evidence="1">
    <location>
        <begin position="18"/>
        <end position="160"/>
    </location>
</feature>
<dbReference type="SUPFAM" id="SSF64182">
    <property type="entry name" value="DHH phosphoesterases"/>
    <property type="match status" value="1"/>
</dbReference>
<dbReference type="OrthoDB" id="9803668at2"/>
<proteinExistence type="predicted"/>
<dbReference type="eggNOG" id="COG0618">
    <property type="taxonomic scope" value="Bacteria"/>
</dbReference>
<reference evidence="3 4" key="1">
    <citation type="submission" date="2014-02" db="EMBL/GenBank/DDBJ databases">
        <title>Genome sequence of Ureaplasma diversum strain 246.</title>
        <authorList>
            <person name="Sirand-Pugnet P."/>
            <person name="Breton M."/>
            <person name="Dordet-Frisoni E."/>
            <person name="Baranowski E."/>
            <person name="Barre A."/>
            <person name="Couture C."/>
            <person name="Dupuy V."/>
            <person name="Gaurivaud P."/>
            <person name="Jacob D."/>
            <person name="Lemaitre C."/>
            <person name="Manso-Silvan L."/>
            <person name="Nikolski M."/>
            <person name="Nouvel L.-X."/>
            <person name="Poumarat F."/>
            <person name="Tardy F."/>
            <person name="Thebault P."/>
            <person name="Theil S."/>
            <person name="Citti C."/>
            <person name="Thiaucourt F."/>
            <person name="Blanchard A."/>
        </authorList>
    </citation>
    <scope>NUCLEOTIDE SEQUENCE [LARGE SCALE GENOMIC DNA]</scope>
    <source>
        <strain evidence="3 4">NCTC 246</strain>
    </source>
</reference>
<organism evidence="3 4">
    <name type="scientific">Ureaplasma diversum NCTC 246</name>
    <dbReference type="NCBI Taxonomy" id="1188241"/>
    <lineage>
        <taxon>Bacteria</taxon>
        <taxon>Bacillati</taxon>
        <taxon>Mycoplasmatota</taxon>
        <taxon>Mycoplasmoidales</taxon>
        <taxon>Mycoplasmoidaceae</taxon>
        <taxon>Ureaplasma</taxon>
    </lineage>
</organism>
<dbReference type="InterPro" id="IPR003156">
    <property type="entry name" value="DHHA1_dom"/>
</dbReference>
<dbReference type="InterPro" id="IPR001667">
    <property type="entry name" value="DDH_dom"/>
</dbReference>
<dbReference type="GO" id="GO:0003676">
    <property type="term" value="F:nucleic acid binding"/>
    <property type="evidence" value="ECO:0007669"/>
    <property type="project" value="InterPro"/>
</dbReference>
<keyword evidence="4" id="KW-1185">Reference proteome</keyword>
<evidence type="ECO:0000259" key="2">
    <source>
        <dbReference type="Pfam" id="PF02272"/>
    </source>
</evidence>
<evidence type="ECO:0000313" key="4">
    <source>
        <dbReference type="Proteomes" id="UP000028537"/>
    </source>
</evidence>
<dbReference type="Gene3D" id="3.10.310.30">
    <property type="match status" value="1"/>
</dbReference>
<comment type="caution">
    <text evidence="3">The sequence shown here is derived from an EMBL/GenBank/DDBJ whole genome shotgun (WGS) entry which is preliminary data.</text>
</comment>
<dbReference type="PANTHER" id="PTHR47618:SF1">
    <property type="entry name" value="BIFUNCTIONAL OLIGORIBONUCLEASE AND PAP PHOSPHATASE NRNA"/>
    <property type="match status" value="1"/>
</dbReference>
<evidence type="ECO:0000313" key="3">
    <source>
        <dbReference type="EMBL" id="KEZ22991.1"/>
    </source>
</evidence>
<feature type="domain" description="DHHA1" evidence="2">
    <location>
        <begin position="243"/>
        <end position="316"/>
    </location>
</feature>
<dbReference type="Gene3D" id="3.90.1640.10">
    <property type="entry name" value="inorganic pyrophosphatase (n-terminal core)"/>
    <property type="match status" value="1"/>
</dbReference>
<dbReference type="InterPro" id="IPR038763">
    <property type="entry name" value="DHH_sf"/>
</dbReference>
<evidence type="ECO:0000259" key="1">
    <source>
        <dbReference type="Pfam" id="PF01368"/>
    </source>
</evidence>
<dbReference type="AlphaFoldDB" id="A0A084EYE9"/>
<dbReference type="Pfam" id="PF01368">
    <property type="entry name" value="DHH"/>
    <property type="match status" value="1"/>
</dbReference>
<accession>A0A084EYE9</accession>
<sequence>MYQDLIKNIIEFTYGASKISIFVHQNPDIDALGSAFALARILRLNTAIMQVKIVGIHNQHEKHFKNLFEFDKEEVDEQYVKDSVGFIVDTANDERVLSNLNHLCKKTMLIDHHVKTTPFTTVSYIDDNSIAACEMIGLGLMNQKDYNYDIKTLNYLLLGITTDSNRLFYDKVSARTYQLMAWFAENGVKHHDLYLQLYERNLEDLKIDTFLLNQLQVDEGVGYIKVEDSWDDQFHFKRWSDKVYLMSNIKEIKIWFITYYDDTKGFYKVSLRSSKYPVRLVAEKYNGGGHNLAAGCILETIDKLDDLINDLKQLIKDN</sequence>
<protein>
    <submittedName>
        <fullName evidence="3">Phosphoesterase DHH family protein</fullName>
    </submittedName>
</protein>
<dbReference type="PANTHER" id="PTHR47618">
    <property type="entry name" value="BIFUNCTIONAL OLIGORIBONUCLEASE AND PAP PHOSPHATASE NRNA"/>
    <property type="match status" value="1"/>
</dbReference>
<gene>
    <name evidence="3" type="primary">dhh</name>
    <name evidence="3" type="ORF">UDIV_4270</name>
</gene>
<dbReference type="Proteomes" id="UP000028537">
    <property type="component" value="Unassembled WGS sequence"/>
</dbReference>